<dbReference type="EMBL" id="JAPWDO010000003">
    <property type="protein sequence ID" value="KAJ5478674.1"/>
    <property type="molecule type" value="Genomic_DNA"/>
</dbReference>
<evidence type="ECO:0000256" key="1">
    <source>
        <dbReference type="ARBA" id="ARBA00022603"/>
    </source>
</evidence>
<name>A0A9W9WXP3_9EURO</name>
<dbReference type="GO" id="GO:0046872">
    <property type="term" value="F:metal ion binding"/>
    <property type="evidence" value="ECO:0007669"/>
    <property type="project" value="UniProtKB-KW"/>
</dbReference>
<feature type="binding site" evidence="5">
    <location>
        <position position="212"/>
    </location>
    <ligand>
        <name>S-adenosyl-L-methionine</name>
        <dbReference type="ChEBI" id="CHEBI:59789"/>
    </ligand>
</feature>
<dbReference type="GO" id="GO:0031314">
    <property type="term" value="C:extrinsic component of mitochondrial inner membrane"/>
    <property type="evidence" value="ECO:0007669"/>
    <property type="project" value="UniProtKB-UniRule"/>
</dbReference>
<reference evidence="7" key="2">
    <citation type="journal article" date="2023" name="IMA Fungus">
        <title>Comparative genomic study of the Penicillium genus elucidates a diverse pangenome and 15 lateral gene transfer events.</title>
        <authorList>
            <person name="Petersen C."/>
            <person name="Sorensen T."/>
            <person name="Nielsen M.R."/>
            <person name="Sondergaard T.E."/>
            <person name="Sorensen J.L."/>
            <person name="Fitzpatrick D.A."/>
            <person name="Frisvad J.C."/>
            <person name="Nielsen K.L."/>
        </authorList>
    </citation>
    <scope>NUCLEOTIDE SEQUENCE</scope>
    <source>
        <strain evidence="7">IBT 17660</strain>
    </source>
</reference>
<keyword evidence="1 5" id="KW-0489">Methyltransferase</keyword>
<dbReference type="GO" id="GO:0032259">
    <property type="term" value="P:methylation"/>
    <property type="evidence" value="ECO:0007669"/>
    <property type="project" value="UniProtKB-KW"/>
</dbReference>
<evidence type="ECO:0000313" key="8">
    <source>
        <dbReference type="Proteomes" id="UP001147760"/>
    </source>
</evidence>
<comment type="similarity">
    <text evidence="5">Belongs to the class I-like SAM-binding methyltransferase superfamily. UbiG/COQ3 family.</text>
</comment>
<gene>
    <name evidence="5" type="primary">COQ3</name>
    <name evidence="7" type="ORF">N7530_004183</name>
</gene>
<comment type="subcellular location">
    <subcellularLocation>
        <location evidence="5">Mitochondrion inner membrane</location>
        <topology evidence="5">Peripheral membrane protein</topology>
        <orientation evidence="5">Matrix side</orientation>
    </subcellularLocation>
</comment>
<dbReference type="GO" id="GO:0010420">
    <property type="term" value="F:polyprenyldihydroxybenzoate methyltransferase activity"/>
    <property type="evidence" value="ECO:0007669"/>
    <property type="project" value="UniProtKB-UniRule"/>
</dbReference>
<comment type="catalytic activity">
    <reaction evidence="5">
        <text>a 3,4-dihydroxy-5-(all-trans-polyprenyl)benzoate + S-adenosyl-L-methionine = a 4-hydroxy-3-methoxy-5-(all-trans-polyprenyl)benzoate + S-adenosyl-L-homocysteine + H(+)</text>
        <dbReference type="Rhea" id="RHEA:44452"/>
        <dbReference type="Rhea" id="RHEA-COMP:10930"/>
        <dbReference type="Rhea" id="RHEA-COMP:10931"/>
        <dbReference type="ChEBI" id="CHEBI:15378"/>
        <dbReference type="ChEBI" id="CHEBI:57856"/>
        <dbReference type="ChEBI" id="CHEBI:59789"/>
        <dbReference type="ChEBI" id="CHEBI:64694"/>
        <dbReference type="ChEBI" id="CHEBI:84443"/>
        <dbReference type="EC" id="2.1.1.114"/>
    </reaction>
</comment>
<feature type="binding site" evidence="5">
    <location>
        <position position="283"/>
    </location>
    <ligand>
        <name>S-adenosyl-L-methionine</name>
        <dbReference type="ChEBI" id="CHEBI:59789"/>
    </ligand>
</feature>
<dbReference type="Pfam" id="PF13489">
    <property type="entry name" value="Methyltransf_23"/>
    <property type="match status" value="1"/>
</dbReference>
<keyword evidence="4 5" id="KW-0949">S-adenosyl-L-methionine</keyword>
<feature type="binding site" evidence="5">
    <location>
        <position position="177"/>
    </location>
    <ligand>
        <name>S-adenosyl-L-methionine</name>
        <dbReference type="ChEBI" id="CHEBI:59789"/>
    </ligand>
</feature>
<keyword evidence="5" id="KW-0472">Membrane</keyword>
<keyword evidence="5" id="KW-0460">Magnesium</keyword>
<comment type="caution">
    <text evidence="7">The sequence shown here is derived from an EMBL/GenBank/DDBJ whole genome shotgun (WGS) entry which is preliminary data.</text>
</comment>
<evidence type="ECO:0000256" key="4">
    <source>
        <dbReference type="ARBA" id="ARBA00022691"/>
    </source>
</evidence>
<feature type="compositionally biased region" description="Low complexity" evidence="6">
    <location>
        <begin position="75"/>
        <end position="100"/>
    </location>
</feature>
<dbReference type="Gene3D" id="3.40.50.150">
    <property type="entry name" value="Vaccinia Virus protein VP39"/>
    <property type="match status" value="1"/>
</dbReference>
<feature type="binding site" evidence="5">
    <location>
        <position position="288"/>
    </location>
    <ligand>
        <name>Mg(2+)</name>
        <dbReference type="ChEBI" id="CHEBI:18420"/>
    </ligand>
</feature>
<feature type="binding site" evidence="5">
    <location>
        <position position="287"/>
    </location>
    <ligand>
        <name>Mg(2+)</name>
        <dbReference type="ChEBI" id="CHEBI:18420"/>
    </ligand>
</feature>
<dbReference type="EC" id="2.1.1.114" evidence="5"/>
<keyword evidence="2 5" id="KW-0808">Transferase</keyword>
<keyword evidence="5" id="KW-0479">Metal-binding</keyword>
<evidence type="ECO:0000256" key="5">
    <source>
        <dbReference type="HAMAP-Rule" id="MF_03190"/>
    </source>
</evidence>
<dbReference type="PANTHER" id="PTHR43464:SF19">
    <property type="entry name" value="UBIQUINONE BIOSYNTHESIS O-METHYLTRANSFERASE, MITOCHONDRIAL"/>
    <property type="match status" value="1"/>
</dbReference>
<comment type="function">
    <text evidence="5">O-methyltransferase required for two non-consecutive steps during ubiquinone biosynthesis. Catalyzes the 2 O-methylation of 3,4-dihydroxy-5-(all-trans-polyprenyl)benzoic acid into 4-hydroxy-3-methoxy-5-(all-trans-polyprenyl)benzoic acid. Also catalyzes the last step of ubiquinone biosynthesis by mediating methylation of 3-demethylubiquinone into ubiquinone. Also able to mediate the methylation of 3-demethylubiquinol into ubiquinol.</text>
</comment>
<evidence type="ECO:0000256" key="2">
    <source>
        <dbReference type="ARBA" id="ARBA00022679"/>
    </source>
</evidence>
<protein>
    <recommendedName>
        <fullName evidence="5">Ubiquinone biosynthesis O-methyltransferase, mitochondrial</fullName>
    </recommendedName>
    <alternativeName>
        <fullName evidence="5">3-demethylubiquinol 3-O-methyltransferase</fullName>
        <ecNumber evidence="5">2.1.1.64</ecNumber>
    </alternativeName>
    <alternativeName>
        <fullName evidence="5">3-demethylubiquinone 3-O-methyltransferase</fullName>
        <ecNumber evidence="5">2.1.1.-</ecNumber>
    </alternativeName>
    <alternativeName>
        <fullName evidence="5">Polyprenyldihydroxybenzoate methyltransferase</fullName>
        <ecNumber evidence="5">2.1.1.114</ecNumber>
    </alternativeName>
</protein>
<dbReference type="PANTHER" id="PTHR43464">
    <property type="entry name" value="METHYLTRANSFERASE"/>
    <property type="match status" value="1"/>
</dbReference>
<dbReference type="Proteomes" id="UP001147760">
    <property type="component" value="Unassembled WGS sequence"/>
</dbReference>
<keyword evidence="5" id="KW-0496">Mitochondrion</keyword>
<dbReference type="GO" id="GO:0061542">
    <property type="term" value="F:3-demethylubiquinol 3-O-methyltransferase activity"/>
    <property type="evidence" value="ECO:0007669"/>
    <property type="project" value="UniProtKB-UniRule"/>
</dbReference>
<sequence>MLSIAFSAPRISPINASSQIILGSPHRLKLTRAPKPGANSPLNLEFRLQPTPLPTRWPPSRPRTLPLSVRTLRSTLSSTRPSPNHFLSTPASTPSTQTPQIRTHSTSSVSADELSHFSALASSWWDPMGHSRILHLMNPLRHEFIASCLAEGTPSPNQNPSSTSTPSTATLNYLDIGCGGGIFAESLARTIPLDPTAPAPTPTLAASMTAIDPSTDLIQMAREHARMDPTVHEHLRTGRFKYLNTTLEDVLAGKAGTPTAASTPNPSSPSTQSVPQYDVVTLFEVLEHIDPKTSTPLGFLTNCLRALKPGGWLIGSTISRTLPSFILNQVIAEAPWPIGVVPRGTHEWSKFVNPDEVKGWLQEGLMRAADTGVSRGGSAIAEGMRWKCVGAIYIPGIGWKMVPGSEDWGNYFWAVRKEI</sequence>
<comment type="pathway">
    <text evidence="5">Cofactor biosynthesis; ubiquinone biosynthesis.</text>
</comment>
<reference evidence="7" key="1">
    <citation type="submission" date="2022-12" db="EMBL/GenBank/DDBJ databases">
        <authorList>
            <person name="Petersen C."/>
        </authorList>
    </citation>
    <scope>NUCLEOTIDE SEQUENCE</scope>
    <source>
        <strain evidence="7">IBT 17660</strain>
    </source>
</reference>
<dbReference type="AlphaFoldDB" id="A0A9W9WXP3"/>
<proteinExistence type="inferred from homology"/>
<comment type="cofactor">
    <cofactor evidence="5">
        <name>Mg(2+)</name>
        <dbReference type="ChEBI" id="CHEBI:18420"/>
    </cofactor>
</comment>
<dbReference type="InterPro" id="IPR029063">
    <property type="entry name" value="SAM-dependent_MTases_sf"/>
</dbReference>
<keyword evidence="8" id="KW-1185">Reference proteome</keyword>
<keyword evidence="5" id="KW-0999">Mitochondrion inner membrane</keyword>
<keyword evidence="3 5" id="KW-0831">Ubiquinone biosynthesis</keyword>
<evidence type="ECO:0000256" key="6">
    <source>
        <dbReference type="SAM" id="MobiDB-lite"/>
    </source>
</evidence>
<comment type="catalytic activity">
    <reaction evidence="5">
        <text>a 3-demethylubiquinol + S-adenosyl-L-methionine = a ubiquinol + S-adenosyl-L-homocysteine + H(+)</text>
        <dbReference type="Rhea" id="RHEA:44380"/>
        <dbReference type="Rhea" id="RHEA-COMP:9566"/>
        <dbReference type="Rhea" id="RHEA-COMP:10914"/>
        <dbReference type="ChEBI" id="CHEBI:15378"/>
        <dbReference type="ChEBI" id="CHEBI:17976"/>
        <dbReference type="ChEBI" id="CHEBI:57856"/>
        <dbReference type="ChEBI" id="CHEBI:59789"/>
        <dbReference type="ChEBI" id="CHEBI:84422"/>
        <dbReference type="EC" id="2.1.1.64"/>
    </reaction>
</comment>
<feature type="binding site" evidence="5">
    <location>
        <position position="141"/>
    </location>
    <ligand>
        <name>S-adenosyl-L-methionine</name>
        <dbReference type="ChEBI" id="CHEBI:59789"/>
    </ligand>
</feature>
<organism evidence="7 8">
    <name type="scientific">Penicillium desertorum</name>
    <dbReference type="NCBI Taxonomy" id="1303715"/>
    <lineage>
        <taxon>Eukaryota</taxon>
        <taxon>Fungi</taxon>
        <taxon>Dikarya</taxon>
        <taxon>Ascomycota</taxon>
        <taxon>Pezizomycotina</taxon>
        <taxon>Eurotiomycetes</taxon>
        <taxon>Eurotiomycetidae</taxon>
        <taxon>Eurotiales</taxon>
        <taxon>Aspergillaceae</taxon>
        <taxon>Penicillium</taxon>
    </lineage>
</organism>
<dbReference type="OrthoDB" id="3265906at2759"/>
<comment type="catalytic activity">
    <reaction evidence="5">
        <text>a 3-demethylubiquinone + S-adenosyl-L-methionine = a ubiquinone + S-adenosyl-L-homocysteine</text>
        <dbReference type="Rhea" id="RHEA:81215"/>
        <dbReference type="Rhea" id="RHEA-COMP:9565"/>
        <dbReference type="Rhea" id="RHEA-COMP:19654"/>
        <dbReference type="ChEBI" id="CHEBI:16389"/>
        <dbReference type="ChEBI" id="CHEBI:57856"/>
        <dbReference type="ChEBI" id="CHEBI:59789"/>
        <dbReference type="ChEBI" id="CHEBI:231825"/>
    </reaction>
</comment>
<dbReference type="SUPFAM" id="SSF53335">
    <property type="entry name" value="S-adenosyl-L-methionine-dependent methyltransferases"/>
    <property type="match status" value="1"/>
</dbReference>
<dbReference type="CDD" id="cd02440">
    <property type="entry name" value="AdoMet_MTases"/>
    <property type="match status" value="1"/>
</dbReference>
<evidence type="ECO:0000313" key="7">
    <source>
        <dbReference type="EMBL" id="KAJ5478674.1"/>
    </source>
</evidence>
<dbReference type="InterPro" id="IPR010233">
    <property type="entry name" value="UbiG_MeTrfase"/>
</dbReference>
<feature type="binding site" evidence="5">
    <location>
        <position position="284"/>
    </location>
    <ligand>
        <name>Mg(2+)</name>
        <dbReference type="ChEBI" id="CHEBI:18420"/>
    </ligand>
</feature>
<accession>A0A9W9WXP3</accession>
<feature type="region of interest" description="Disordered" evidence="6">
    <location>
        <begin position="75"/>
        <end position="108"/>
    </location>
</feature>
<evidence type="ECO:0000256" key="3">
    <source>
        <dbReference type="ARBA" id="ARBA00022688"/>
    </source>
</evidence>
<dbReference type="EC" id="2.1.1.64" evidence="5"/>
<comment type="subunit">
    <text evidence="5">Component of a multi-subunit COQ enzyme complex, composed of at least COQ3, COQ4, COQ5, COQ6, COQ7 and COQ9.</text>
</comment>
<dbReference type="EC" id="2.1.1.-" evidence="5"/>
<dbReference type="HAMAP" id="MF_00472">
    <property type="entry name" value="UbiG"/>
    <property type="match status" value="1"/>
</dbReference>